<evidence type="ECO:0000313" key="4">
    <source>
        <dbReference type="EMBL" id="CAH1784657.1"/>
    </source>
</evidence>
<dbReference type="Gene3D" id="2.40.50.100">
    <property type="match status" value="1"/>
</dbReference>
<dbReference type="Pfam" id="PF14382">
    <property type="entry name" value="ECR1_N"/>
    <property type="match status" value="1"/>
</dbReference>
<evidence type="ECO:0000256" key="1">
    <source>
        <dbReference type="ARBA" id="ARBA00004604"/>
    </source>
</evidence>
<dbReference type="SUPFAM" id="SSF50249">
    <property type="entry name" value="Nucleic acid-binding proteins"/>
    <property type="match status" value="1"/>
</dbReference>
<evidence type="ECO:0000256" key="2">
    <source>
        <dbReference type="ARBA" id="ARBA00022490"/>
    </source>
</evidence>
<keyword evidence="5" id="KW-1185">Reference proteome</keyword>
<dbReference type="InterPro" id="IPR019495">
    <property type="entry name" value="EXOSC1_C"/>
</dbReference>
<dbReference type="InterPro" id="IPR012340">
    <property type="entry name" value="NA-bd_OB-fold"/>
</dbReference>
<dbReference type="FunFam" id="2.40.50.140:FF:000198">
    <property type="entry name" value="Exosome complex component CSL4"/>
    <property type="match status" value="1"/>
</dbReference>
<proteinExistence type="predicted"/>
<keyword evidence="3" id="KW-0271">Exosome</keyword>
<name>A0A8J1T548_OWEFU</name>
<dbReference type="SUPFAM" id="SSF110324">
    <property type="entry name" value="Ribosomal L27 protein-like"/>
    <property type="match status" value="1"/>
</dbReference>
<dbReference type="Gene3D" id="2.40.50.140">
    <property type="entry name" value="Nucleic acid-binding proteins"/>
    <property type="match status" value="1"/>
</dbReference>
<dbReference type="InterPro" id="IPR003029">
    <property type="entry name" value="S1_domain"/>
</dbReference>
<evidence type="ECO:0000313" key="5">
    <source>
        <dbReference type="Proteomes" id="UP000749559"/>
    </source>
</evidence>
<keyword evidence="2" id="KW-0963">Cytoplasm</keyword>
<protein>
    <submittedName>
        <fullName evidence="4">Uncharacterized protein</fullName>
    </submittedName>
</protein>
<dbReference type="GO" id="GO:0003723">
    <property type="term" value="F:RNA binding"/>
    <property type="evidence" value="ECO:0007669"/>
    <property type="project" value="InterPro"/>
</dbReference>
<dbReference type="GO" id="GO:0005730">
    <property type="term" value="C:nucleolus"/>
    <property type="evidence" value="ECO:0007669"/>
    <property type="project" value="UniProtKB-SubCell"/>
</dbReference>
<dbReference type="SMART" id="SM00316">
    <property type="entry name" value="S1"/>
    <property type="match status" value="1"/>
</dbReference>
<dbReference type="AlphaFoldDB" id="A0A8J1T548"/>
<gene>
    <name evidence="4" type="ORF">OFUS_LOCUS10814</name>
</gene>
<dbReference type="Proteomes" id="UP000749559">
    <property type="component" value="Unassembled WGS sequence"/>
</dbReference>
<dbReference type="GO" id="GO:0006396">
    <property type="term" value="P:RNA processing"/>
    <property type="evidence" value="ECO:0007669"/>
    <property type="project" value="InterPro"/>
</dbReference>
<dbReference type="PANTHER" id="PTHR12686">
    <property type="entry name" value="3'-5' EXORIBONUCLEASE CSL4-RELATED"/>
    <property type="match status" value="1"/>
</dbReference>
<evidence type="ECO:0000256" key="3">
    <source>
        <dbReference type="ARBA" id="ARBA00022835"/>
    </source>
</evidence>
<dbReference type="CDD" id="cd05791">
    <property type="entry name" value="S1_CSL4"/>
    <property type="match status" value="1"/>
</dbReference>
<dbReference type="InterPro" id="IPR025721">
    <property type="entry name" value="Exosome_cplx_N_dom"/>
</dbReference>
<comment type="subcellular location">
    <subcellularLocation>
        <location evidence="1">Nucleus</location>
        <location evidence="1">Nucleolus</location>
    </subcellularLocation>
</comment>
<dbReference type="Pfam" id="PF10447">
    <property type="entry name" value="EXOSC1"/>
    <property type="match status" value="1"/>
</dbReference>
<accession>A0A8J1T548</accession>
<comment type="caution">
    <text evidence="4">The sequence shown here is derived from an EMBL/GenBank/DDBJ whole genome shotgun (WGS) entry which is preliminary data.</text>
</comment>
<sequence length="196" mass="21661">MPTEECIRIPGERICRTDKGLVAGRGTYECNGQIYSSVAGMQLKSDKDGKVHIEVQREMKQNVLPEIGMIVTAKVTNVNPRQCKCAIISVETTSLSDPFRGVIRSEDVRSTERDKVEMYKCFKPGDVILARVLSLGDAQSYILTTAENELGVVIALSESGATMVPISWNEMQCPATYAKEYRKVAKVQSDHITQNG</sequence>
<dbReference type="PROSITE" id="PS50126">
    <property type="entry name" value="S1"/>
    <property type="match status" value="1"/>
</dbReference>
<dbReference type="PANTHER" id="PTHR12686:SF8">
    <property type="entry name" value="EXOSOME COMPLEX COMPONENT CSL4"/>
    <property type="match status" value="1"/>
</dbReference>
<dbReference type="GO" id="GO:0005737">
    <property type="term" value="C:cytoplasm"/>
    <property type="evidence" value="ECO:0007669"/>
    <property type="project" value="TreeGrafter"/>
</dbReference>
<dbReference type="EMBL" id="CAIIXF020000005">
    <property type="protein sequence ID" value="CAH1784657.1"/>
    <property type="molecule type" value="Genomic_DNA"/>
</dbReference>
<organism evidence="4 5">
    <name type="scientific">Owenia fusiformis</name>
    <name type="common">Polychaete worm</name>
    <dbReference type="NCBI Taxonomy" id="6347"/>
    <lineage>
        <taxon>Eukaryota</taxon>
        <taxon>Metazoa</taxon>
        <taxon>Spiralia</taxon>
        <taxon>Lophotrochozoa</taxon>
        <taxon>Annelida</taxon>
        <taxon>Polychaeta</taxon>
        <taxon>Sedentaria</taxon>
        <taxon>Canalipalpata</taxon>
        <taxon>Sabellida</taxon>
        <taxon>Oweniida</taxon>
        <taxon>Oweniidae</taxon>
        <taxon>Owenia</taxon>
    </lineage>
</organism>
<dbReference type="GO" id="GO:0000176">
    <property type="term" value="C:nuclear exosome (RNase complex)"/>
    <property type="evidence" value="ECO:0007669"/>
    <property type="project" value="TreeGrafter"/>
</dbReference>
<dbReference type="OrthoDB" id="440760at2759"/>
<dbReference type="InterPro" id="IPR039771">
    <property type="entry name" value="Csl4"/>
</dbReference>
<reference evidence="4" key="1">
    <citation type="submission" date="2022-03" db="EMBL/GenBank/DDBJ databases">
        <authorList>
            <person name="Martin C."/>
        </authorList>
    </citation>
    <scope>NUCLEOTIDE SEQUENCE</scope>
</reference>